<organism evidence="2 3">
    <name type="scientific">Listeria kieliensis</name>
    <dbReference type="NCBI Taxonomy" id="1621700"/>
    <lineage>
        <taxon>Bacteria</taxon>
        <taxon>Bacillati</taxon>
        <taxon>Bacillota</taxon>
        <taxon>Bacilli</taxon>
        <taxon>Bacillales</taxon>
        <taxon>Listeriaceae</taxon>
        <taxon>Listeria</taxon>
    </lineage>
</organism>
<dbReference type="InterPro" id="IPR038690">
    <property type="entry name" value="NusG_2_sf"/>
</dbReference>
<dbReference type="AlphaFoldDB" id="A0A3D8TSH1"/>
<evidence type="ECO:0000256" key="1">
    <source>
        <dbReference type="SAM" id="Phobius"/>
    </source>
</evidence>
<name>A0A3D8TSH1_9LIST</name>
<feature type="transmembrane region" description="Helical" evidence="1">
    <location>
        <begin position="20"/>
        <end position="40"/>
    </location>
</feature>
<keyword evidence="3" id="KW-1185">Reference proteome</keyword>
<keyword evidence="1" id="KW-0812">Transmembrane</keyword>
<comment type="caution">
    <text evidence="2">The sequence shown here is derived from an EMBL/GenBank/DDBJ whole genome shotgun (WGS) entry which is preliminary data.</text>
</comment>
<evidence type="ECO:0000313" key="2">
    <source>
        <dbReference type="EMBL" id="RDX01429.1"/>
    </source>
</evidence>
<keyword evidence="1" id="KW-1133">Transmembrane helix</keyword>
<evidence type="ECO:0000313" key="3">
    <source>
        <dbReference type="Proteomes" id="UP000257055"/>
    </source>
</evidence>
<dbReference type="Pfam" id="PF07009">
    <property type="entry name" value="NusG_II"/>
    <property type="match status" value="1"/>
</dbReference>
<dbReference type="EMBL" id="LARY01000002">
    <property type="protein sequence ID" value="RDX01429.1"/>
    <property type="molecule type" value="Genomic_DNA"/>
</dbReference>
<sequence length="153" mass="16600">MIGGGKQVKPYLKMIRRFDIVLVVLLTLLSFLPLAIFSYVKANEPKSIANQGLTAVITVDGKEYKKVALTGHTGTESFTITQADGDSNTIEVKDEQIRISKATCGDQVCVRTGAITKRGETIVCLPHKLVIEVKATDGDSNNNNDDDDMIISS</sequence>
<proteinExistence type="predicted"/>
<dbReference type="CDD" id="cd09911">
    <property type="entry name" value="Lin0431_like"/>
    <property type="match status" value="1"/>
</dbReference>
<accession>A0A3D8TSH1</accession>
<dbReference type="Gene3D" id="2.60.320.10">
    <property type="entry name" value="N-utilization substance G protein NusG, insert domain"/>
    <property type="match status" value="1"/>
</dbReference>
<dbReference type="Proteomes" id="UP000257055">
    <property type="component" value="Unassembled WGS sequence"/>
</dbReference>
<protein>
    <submittedName>
        <fullName evidence="2">Uncharacterized protein</fullName>
    </submittedName>
</protein>
<keyword evidence="1" id="KW-0472">Membrane</keyword>
<gene>
    <name evidence="2" type="ORF">UR08_11030</name>
</gene>
<reference evidence="3" key="1">
    <citation type="submission" date="2015-04" db="EMBL/GenBank/DDBJ databases">
        <authorList>
            <person name="Schardt J."/>
            <person name="Mueller-Herbst S."/>
            <person name="Scherer S."/>
            <person name="Huptas C."/>
        </authorList>
    </citation>
    <scope>NUCLEOTIDE SEQUENCE [LARGE SCALE GENOMIC DNA]</scope>
    <source>
        <strain evidence="3">Kiel-L1</strain>
    </source>
</reference>